<gene>
    <name evidence="1" type="ORF">EYC84_003651</name>
</gene>
<sequence>MNFIRAVHPQIHPEGYLENYGQDWRYGHRSRSETLAHVAINLSLCLCPCIIYDLGIWHFEYLQCSFWYSQSYDAPQCR</sequence>
<organism evidence="1 2">
    <name type="scientific">Monilinia fructicola</name>
    <name type="common">Brown rot fungus</name>
    <name type="synonym">Ciboria fructicola</name>
    <dbReference type="NCBI Taxonomy" id="38448"/>
    <lineage>
        <taxon>Eukaryota</taxon>
        <taxon>Fungi</taxon>
        <taxon>Dikarya</taxon>
        <taxon>Ascomycota</taxon>
        <taxon>Pezizomycotina</taxon>
        <taxon>Leotiomycetes</taxon>
        <taxon>Helotiales</taxon>
        <taxon>Sclerotiniaceae</taxon>
        <taxon>Monilinia</taxon>
    </lineage>
</organism>
<evidence type="ECO:0000313" key="2">
    <source>
        <dbReference type="Proteomes" id="UP000322873"/>
    </source>
</evidence>
<reference evidence="1 2" key="1">
    <citation type="submission" date="2019-06" db="EMBL/GenBank/DDBJ databases">
        <title>Genome Sequence of the Brown Rot Fungal Pathogen Monilinia fructicola.</title>
        <authorList>
            <person name="De Miccolis Angelini R.M."/>
            <person name="Landi L."/>
            <person name="Abate D."/>
            <person name="Pollastro S."/>
            <person name="Romanazzi G."/>
            <person name="Faretra F."/>
        </authorList>
    </citation>
    <scope>NUCLEOTIDE SEQUENCE [LARGE SCALE GENOMIC DNA]</scope>
    <source>
        <strain evidence="1 2">Mfrc123</strain>
    </source>
</reference>
<comment type="caution">
    <text evidence="1">The sequence shown here is derived from an EMBL/GenBank/DDBJ whole genome shotgun (WGS) entry which is preliminary data.</text>
</comment>
<accession>A0A5M9K2K0</accession>
<proteinExistence type="predicted"/>
<keyword evidence="2" id="KW-1185">Reference proteome</keyword>
<dbReference type="AlphaFoldDB" id="A0A5M9K2K0"/>
<evidence type="ECO:0000313" key="1">
    <source>
        <dbReference type="EMBL" id="KAA8573135.1"/>
    </source>
</evidence>
<protein>
    <submittedName>
        <fullName evidence="1">Uncharacterized protein</fullName>
    </submittedName>
</protein>
<dbReference type="Proteomes" id="UP000322873">
    <property type="component" value="Unassembled WGS sequence"/>
</dbReference>
<dbReference type="EMBL" id="VICG01000004">
    <property type="protein sequence ID" value="KAA8573135.1"/>
    <property type="molecule type" value="Genomic_DNA"/>
</dbReference>
<name>A0A5M9K2K0_MONFR</name>